<sequence>MTVNKKREKEEPNEANLTNTIVFPTRQQRYENSSQTKLFNKYFNQSFMLTLTCLKLAYSIVRKKCKTEKKVNRLFDIKRIVNIVIKTT</sequence>
<organism evidence="1 2">
    <name type="scientific">Clunio marinus</name>
    <dbReference type="NCBI Taxonomy" id="568069"/>
    <lineage>
        <taxon>Eukaryota</taxon>
        <taxon>Metazoa</taxon>
        <taxon>Ecdysozoa</taxon>
        <taxon>Arthropoda</taxon>
        <taxon>Hexapoda</taxon>
        <taxon>Insecta</taxon>
        <taxon>Pterygota</taxon>
        <taxon>Neoptera</taxon>
        <taxon>Endopterygota</taxon>
        <taxon>Diptera</taxon>
        <taxon>Nematocera</taxon>
        <taxon>Chironomoidea</taxon>
        <taxon>Chironomidae</taxon>
        <taxon>Clunio</taxon>
    </lineage>
</organism>
<name>A0A1J1HQ14_9DIPT</name>
<evidence type="ECO:0000313" key="1">
    <source>
        <dbReference type="EMBL" id="CRK90067.1"/>
    </source>
</evidence>
<accession>A0A1J1HQ14</accession>
<evidence type="ECO:0000313" key="2">
    <source>
        <dbReference type="Proteomes" id="UP000183832"/>
    </source>
</evidence>
<dbReference type="AlphaFoldDB" id="A0A1J1HQ14"/>
<protein>
    <submittedName>
        <fullName evidence="1">CLUMA_CG003786, isoform A</fullName>
    </submittedName>
</protein>
<gene>
    <name evidence="1" type="ORF">CLUMA_CG003786</name>
</gene>
<proteinExistence type="predicted"/>
<keyword evidence="2" id="KW-1185">Reference proteome</keyword>
<dbReference type="EMBL" id="CVRI01000015">
    <property type="protein sequence ID" value="CRK90067.1"/>
    <property type="molecule type" value="Genomic_DNA"/>
</dbReference>
<dbReference type="Proteomes" id="UP000183832">
    <property type="component" value="Unassembled WGS sequence"/>
</dbReference>
<reference evidence="1 2" key="1">
    <citation type="submission" date="2015-04" db="EMBL/GenBank/DDBJ databases">
        <authorList>
            <person name="Syromyatnikov M.Y."/>
            <person name="Popov V.N."/>
        </authorList>
    </citation>
    <scope>NUCLEOTIDE SEQUENCE [LARGE SCALE GENOMIC DNA]</scope>
</reference>